<dbReference type="OrthoDB" id="9789782at2"/>
<keyword evidence="6 15" id="KW-0812">Transmembrane</keyword>
<keyword evidence="14" id="KW-0175">Coiled coil</keyword>
<dbReference type="Gene3D" id="3.40.50.2300">
    <property type="match status" value="1"/>
</dbReference>
<dbReference type="Gene3D" id="3.30.565.10">
    <property type="entry name" value="Histidine kinase-like ATPase, C-terminal domain"/>
    <property type="match status" value="1"/>
</dbReference>
<feature type="domain" description="HAMP" evidence="18">
    <location>
        <begin position="176"/>
        <end position="229"/>
    </location>
</feature>
<evidence type="ECO:0000259" key="18">
    <source>
        <dbReference type="PROSITE" id="PS50885"/>
    </source>
</evidence>
<dbReference type="InterPro" id="IPR036641">
    <property type="entry name" value="HPT_dom_sf"/>
</dbReference>
<organism evidence="19 20">
    <name type="scientific">Rhizobium deserti</name>
    <dbReference type="NCBI Taxonomy" id="2547961"/>
    <lineage>
        <taxon>Bacteria</taxon>
        <taxon>Pseudomonadati</taxon>
        <taxon>Pseudomonadota</taxon>
        <taxon>Alphaproteobacteria</taxon>
        <taxon>Hyphomicrobiales</taxon>
        <taxon>Rhizobiaceae</taxon>
        <taxon>Rhizobium/Agrobacterium group</taxon>
        <taxon>Rhizobium</taxon>
    </lineage>
</organism>
<evidence type="ECO:0000313" key="20">
    <source>
        <dbReference type="Proteomes" id="UP000295238"/>
    </source>
</evidence>
<dbReference type="SUPFAM" id="SSF52172">
    <property type="entry name" value="CheY-like"/>
    <property type="match status" value="1"/>
</dbReference>
<keyword evidence="12 15" id="KW-0472">Membrane</keyword>
<dbReference type="SMART" id="SM00304">
    <property type="entry name" value="HAMP"/>
    <property type="match status" value="1"/>
</dbReference>
<feature type="transmembrane region" description="Helical" evidence="15">
    <location>
        <begin position="149"/>
        <end position="171"/>
    </location>
</feature>
<evidence type="ECO:0000256" key="9">
    <source>
        <dbReference type="ARBA" id="ARBA00022840"/>
    </source>
</evidence>
<accession>A0A4R5UA94</accession>
<dbReference type="PROSITE" id="PS50110">
    <property type="entry name" value="RESPONSE_REGULATORY"/>
    <property type="match status" value="1"/>
</dbReference>
<gene>
    <name evidence="19" type="ORF">E2F50_18725</name>
</gene>
<keyword evidence="4 13" id="KW-0597">Phosphoprotein</keyword>
<keyword evidence="5" id="KW-0808">Transferase</keyword>
<dbReference type="InterPro" id="IPR004358">
    <property type="entry name" value="Sig_transdc_His_kin-like_C"/>
</dbReference>
<proteinExistence type="predicted"/>
<evidence type="ECO:0000256" key="15">
    <source>
        <dbReference type="SAM" id="Phobius"/>
    </source>
</evidence>
<dbReference type="Pfam" id="PF01627">
    <property type="entry name" value="Hpt"/>
    <property type="match status" value="1"/>
</dbReference>
<evidence type="ECO:0000259" key="17">
    <source>
        <dbReference type="PROSITE" id="PS50110"/>
    </source>
</evidence>
<evidence type="ECO:0000256" key="8">
    <source>
        <dbReference type="ARBA" id="ARBA00022777"/>
    </source>
</evidence>
<dbReference type="CDD" id="cd17546">
    <property type="entry name" value="REC_hyHK_CKI1_RcsC-like"/>
    <property type="match status" value="1"/>
</dbReference>
<dbReference type="Pfam" id="PF00072">
    <property type="entry name" value="Response_reg"/>
    <property type="match status" value="1"/>
</dbReference>
<dbReference type="Gene3D" id="1.20.120.160">
    <property type="entry name" value="HPT domain"/>
    <property type="match status" value="1"/>
</dbReference>
<dbReference type="InterPro" id="IPR003594">
    <property type="entry name" value="HATPase_dom"/>
</dbReference>
<protein>
    <recommendedName>
        <fullName evidence="3">histidine kinase</fullName>
        <ecNumber evidence="3">2.7.13.3</ecNumber>
    </recommendedName>
</protein>
<dbReference type="CDD" id="cd16922">
    <property type="entry name" value="HATPase_EvgS-ArcB-TorS-like"/>
    <property type="match status" value="1"/>
</dbReference>
<evidence type="ECO:0000256" key="14">
    <source>
        <dbReference type="SAM" id="Coils"/>
    </source>
</evidence>
<evidence type="ECO:0000259" key="16">
    <source>
        <dbReference type="PROSITE" id="PS50109"/>
    </source>
</evidence>
<comment type="caution">
    <text evidence="19">The sequence shown here is derived from an EMBL/GenBank/DDBJ whole genome shotgun (WGS) entry which is preliminary data.</text>
</comment>
<dbReference type="PANTHER" id="PTHR45339:SF5">
    <property type="entry name" value="HISTIDINE KINASE"/>
    <property type="match status" value="1"/>
</dbReference>
<evidence type="ECO:0000256" key="1">
    <source>
        <dbReference type="ARBA" id="ARBA00000085"/>
    </source>
</evidence>
<dbReference type="GO" id="GO:0000155">
    <property type="term" value="F:phosphorelay sensor kinase activity"/>
    <property type="evidence" value="ECO:0007669"/>
    <property type="project" value="InterPro"/>
</dbReference>
<dbReference type="SUPFAM" id="SSF47384">
    <property type="entry name" value="Homodimeric domain of signal transducing histidine kinase"/>
    <property type="match status" value="1"/>
</dbReference>
<feature type="modified residue" description="4-aspartylphosphate" evidence="13">
    <location>
        <position position="670"/>
    </location>
</feature>
<dbReference type="Pfam" id="PF00672">
    <property type="entry name" value="HAMP"/>
    <property type="match status" value="1"/>
</dbReference>
<dbReference type="Proteomes" id="UP000295238">
    <property type="component" value="Unassembled WGS sequence"/>
</dbReference>
<dbReference type="SMART" id="SM00448">
    <property type="entry name" value="REC"/>
    <property type="match status" value="1"/>
</dbReference>
<comment type="subcellular location">
    <subcellularLocation>
        <location evidence="2">Membrane</location>
    </subcellularLocation>
</comment>
<dbReference type="InterPro" id="IPR036890">
    <property type="entry name" value="HATPase_C_sf"/>
</dbReference>
<dbReference type="EMBL" id="SMTL01000006">
    <property type="protein sequence ID" value="TDK31712.1"/>
    <property type="molecule type" value="Genomic_DNA"/>
</dbReference>
<evidence type="ECO:0000256" key="12">
    <source>
        <dbReference type="ARBA" id="ARBA00023136"/>
    </source>
</evidence>
<dbReference type="SUPFAM" id="SSF158472">
    <property type="entry name" value="HAMP domain-like"/>
    <property type="match status" value="1"/>
</dbReference>
<comment type="catalytic activity">
    <reaction evidence="1">
        <text>ATP + protein L-histidine = ADP + protein N-phospho-L-histidine.</text>
        <dbReference type="EC" id="2.7.13.3"/>
    </reaction>
</comment>
<dbReference type="PANTHER" id="PTHR45339">
    <property type="entry name" value="HYBRID SIGNAL TRANSDUCTION HISTIDINE KINASE J"/>
    <property type="match status" value="1"/>
</dbReference>
<dbReference type="InterPro" id="IPR008207">
    <property type="entry name" value="Sig_transdc_His_kin_Hpt_dom"/>
</dbReference>
<feature type="domain" description="Response regulatory" evidence="17">
    <location>
        <begin position="621"/>
        <end position="740"/>
    </location>
</feature>
<keyword evidence="20" id="KW-1185">Reference proteome</keyword>
<dbReference type="InterPro" id="IPR011006">
    <property type="entry name" value="CheY-like_superfamily"/>
</dbReference>
<dbReference type="SMART" id="SM00388">
    <property type="entry name" value="HisKA"/>
    <property type="match status" value="1"/>
</dbReference>
<dbReference type="AlphaFoldDB" id="A0A4R5UA94"/>
<evidence type="ECO:0000256" key="10">
    <source>
        <dbReference type="ARBA" id="ARBA00022989"/>
    </source>
</evidence>
<keyword evidence="10 15" id="KW-1133">Transmembrane helix</keyword>
<dbReference type="Gene3D" id="1.10.287.130">
    <property type="match status" value="1"/>
</dbReference>
<keyword evidence="7" id="KW-0547">Nucleotide-binding</keyword>
<dbReference type="FunFam" id="3.30.565.10:FF:000078">
    <property type="entry name" value="Two-component sensor histidine kinase"/>
    <property type="match status" value="1"/>
</dbReference>
<sequence>MHLETPIATRISRTVVAAVGIGISLSIGIFLASDFRQAIKAEKQRYQSAAYAFAAAASDAVAAGNTRDMFEVLRGVRELTDIVYVAARDAQGTVLAEMGTGARIVSARSGMFDSILSTTVEVEAEVRKAGQVIGSISMQAEVKGLQERYLTAFLQSAAIGAVLVALTAMFAKLQVSRLVRPLRSLAEEFLDIGQRSDLTRRLEKQRDDEVGVLVDAFNDMFGHIDDRDRQLKRHRETLEETVEQRTLELRLAKDEADAANQAKSAFLATMSHEIRTPMNGMMVMAEMLAAAPLAPRHQRYAQIVTRSGKNLLHIMNDILDFSKIESGKIELESIEFSLDAVIEDVACLFAERAREKNLSLAVYVGPRVPVRVVGDPVRLTQIVSNLVNNGLKFTETGGVTISVEMEQISGNIDITVQDTGIGIGPEHVGRIFTRFSQADATITRKFGGTGLGLSISKQLTELMGGSIMVESTIGSGSKFIVSVALEAVGVADGFAVSRPVTVLLRDGDAVSRHALTRALTDRGVSVADNAPTPDAIMLRAGEDLSDISGRIEAPIILVRSFAATTSPLPDGQSPVLDLSLPLSRKMFDKLCRALEQKNLKGLQAGPENSERTGAPDLQHLKVLAVDDVAVNREVLSEALRTFNIDCDLAESGAEAVDAATKKNYDIIFMDCSMPDMDGFEATRNIRVIESELDRQPCPIVALTGHVMGREGAQWKAAGMSGYLAKPFNMAQLIQVFQECRVLVEDGGSTETCTTTGSALEADPLLSSDSLEMFANIYAATGTDVRGKVFALFRSNAIGAYETAAAEVRSDGESATRLIHALKSNCSSAGAARATALCQVIETALSAGDSVKEDLLNGLGQVLRETLEAMDQMEGHAGEAQSA</sequence>
<dbReference type="PROSITE" id="PS50109">
    <property type="entry name" value="HIS_KIN"/>
    <property type="match status" value="1"/>
</dbReference>
<dbReference type="CDD" id="cd06225">
    <property type="entry name" value="HAMP"/>
    <property type="match status" value="1"/>
</dbReference>
<evidence type="ECO:0000256" key="7">
    <source>
        <dbReference type="ARBA" id="ARBA00022741"/>
    </source>
</evidence>
<dbReference type="Gene3D" id="6.10.340.10">
    <property type="match status" value="1"/>
</dbReference>
<evidence type="ECO:0000256" key="2">
    <source>
        <dbReference type="ARBA" id="ARBA00004370"/>
    </source>
</evidence>
<name>A0A4R5UA94_9HYPH</name>
<keyword evidence="9" id="KW-0067">ATP-binding</keyword>
<evidence type="ECO:0000256" key="6">
    <source>
        <dbReference type="ARBA" id="ARBA00022692"/>
    </source>
</evidence>
<evidence type="ECO:0000256" key="4">
    <source>
        <dbReference type="ARBA" id="ARBA00022553"/>
    </source>
</evidence>
<feature type="transmembrane region" description="Helical" evidence="15">
    <location>
        <begin position="15"/>
        <end position="35"/>
    </location>
</feature>
<dbReference type="InterPro" id="IPR003661">
    <property type="entry name" value="HisK_dim/P_dom"/>
</dbReference>
<dbReference type="SUPFAM" id="SSF55874">
    <property type="entry name" value="ATPase domain of HSP90 chaperone/DNA topoisomerase II/histidine kinase"/>
    <property type="match status" value="1"/>
</dbReference>
<feature type="coiled-coil region" evidence="14">
    <location>
        <begin position="224"/>
        <end position="255"/>
    </location>
</feature>
<dbReference type="FunFam" id="1.10.287.130:FF:000004">
    <property type="entry name" value="Ethylene receptor 1"/>
    <property type="match status" value="1"/>
</dbReference>
<dbReference type="SMART" id="SM00387">
    <property type="entry name" value="HATPase_c"/>
    <property type="match status" value="1"/>
</dbReference>
<dbReference type="RefSeq" id="WP_133317713.1">
    <property type="nucleotide sequence ID" value="NZ_SMTL01000006.1"/>
</dbReference>
<keyword evidence="11" id="KW-0902">Two-component regulatory system</keyword>
<reference evidence="19 20" key="1">
    <citation type="submission" date="2019-03" db="EMBL/GenBank/DDBJ databases">
        <title>Rhizobium sp. nov., an bacterium isolated from biocrust in Mu Us Desert.</title>
        <authorList>
            <person name="Lixiong L."/>
        </authorList>
    </citation>
    <scope>NUCLEOTIDE SEQUENCE [LARGE SCALE GENOMIC DNA]</scope>
    <source>
        <strain evidence="19 20">SPY-1</strain>
    </source>
</reference>
<evidence type="ECO:0000256" key="3">
    <source>
        <dbReference type="ARBA" id="ARBA00012438"/>
    </source>
</evidence>
<dbReference type="InterPro" id="IPR001789">
    <property type="entry name" value="Sig_transdc_resp-reg_receiver"/>
</dbReference>
<evidence type="ECO:0000313" key="19">
    <source>
        <dbReference type="EMBL" id="TDK31712.1"/>
    </source>
</evidence>
<dbReference type="InterPro" id="IPR005467">
    <property type="entry name" value="His_kinase_dom"/>
</dbReference>
<dbReference type="CDD" id="cd00082">
    <property type="entry name" value="HisKA"/>
    <property type="match status" value="1"/>
</dbReference>
<feature type="domain" description="Histidine kinase" evidence="16">
    <location>
        <begin position="269"/>
        <end position="487"/>
    </location>
</feature>
<dbReference type="PRINTS" id="PR00344">
    <property type="entry name" value="BCTRLSENSOR"/>
</dbReference>
<keyword evidence="8" id="KW-0418">Kinase</keyword>
<dbReference type="PROSITE" id="PS50885">
    <property type="entry name" value="HAMP"/>
    <property type="match status" value="1"/>
</dbReference>
<dbReference type="InterPro" id="IPR003660">
    <property type="entry name" value="HAMP_dom"/>
</dbReference>
<evidence type="ECO:0000256" key="11">
    <source>
        <dbReference type="ARBA" id="ARBA00023012"/>
    </source>
</evidence>
<dbReference type="InterPro" id="IPR036097">
    <property type="entry name" value="HisK_dim/P_sf"/>
</dbReference>
<evidence type="ECO:0000256" key="13">
    <source>
        <dbReference type="PROSITE-ProRule" id="PRU00169"/>
    </source>
</evidence>
<evidence type="ECO:0000256" key="5">
    <source>
        <dbReference type="ARBA" id="ARBA00022679"/>
    </source>
</evidence>
<dbReference type="Pfam" id="PF02518">
    <property type="entry name" value="HATPase_c"/>
    <property type="match status" value="1"/>
</dbReference>
<dbReference type="GO" id="GO:0005524">
    <property type="term" value="F:ATP binding"/>
    <property type="evidence" value="ECO:0007669"/>
    <property type="project" value="UniProtKB-KW"/>
</dbReference>
<dbReference type="SUPFAM" id="SSF47226">
    <property type="entry name" value="Histidine-containing phosphotransfer domain, HPT domain"/>
    <property type="match status" value="1"/>
</dbReference>
<dbReference type="Pfam" id="PF00512">
    <property type="entry name" value="HisKA"/>
    <property type="match status" value="1"/>
</dbReference>
<dbReference type="EC" id="2.7.13.3" evidence="3"/>
<dbReference type="GO" id="GO:0005886">
    <property type="term" value="C:plasma membrane"/>
    <property type="evidence" value="ECO:0007669"/>
    <property type="project" value="UniProtKB-SubCell"/>
</dbReference>